<keyword evidence="6 10" id="KW-0732">Signal</keyword>
<comment type="similarity">
    <text evidence="2 9">Belongs to the fimbrial export usher family.</text>
</comment>
<dbReference type="GO" id="GO:0015473">
    <property type="term" value="F:fimbrial usher porin activity"/>
    <property type="evidence" value="ECO:0007669"/>
    <property type="project" value="InterPro"/>
</dbReference>
<dbReference type="InterPro" id="IPR025949">
    <property type="entry name" value="PapC-like_C"/>
</dbReference>
<evidence type="ECO:0000259" key="12">
    <source>
        <dbReference type="Pfam" id="PF13954"/>
    </source>
</evidence>
<evidence type="ECO:0000256" key="3">
    <source>
        <dbReference type="ARBA" id="ARBA00022448"/>
    </source>
</evidence>
<dbReference type="RefSeq" id="WP_036918776.1">
    <property type="nucleotide sequence ID" value="NZ_BGKS01000073.1"/>
</dbReference>
<evidence type="ECO:0000256" key="9">
    <source>
        <dbReference type="RuleBase" id="RU003884"/>
    </source>
</evidence>
<protein>
    <submittedName>
        <fullName evidence="13">Fimbrial assembly protein</fullName>
    </submittedName>
</protein>
<keyword evidence="9" id="KW-1029">Fimbrium biogenesis</keyword>
<comment type="subcellular location">
    <subcellularLocation>
        <location evidence="1 9">Cell outer membrane</location>
        <topology evidence="1 9">Multi-pass membrane protein</topology>
    </subcellularLocation>
</comment>
<dbReference type="GO" id="GO:0009297">
    <property type="term" value="P:pilus assembly"/>
    <property type="evidence" value="ECO:0007669"/>
    <property type="project" value="InterPro"/>
</dbReference>
<dbReference type="GO" id="GO:0009279">
    <property type="term" value="C:cell outer membrane"/>
    <property type="evidence" value="ECO:0007669"/>
    <property type="project" value="UniProtKB-SubCell"/>
</dbReference>
<gene>
    <name evidence="13" type="ORF">AM402_07995</name>
</gene>
<feature type="domain" description="PapC N-terminal" evidence="12">
    <location>
        <begin position="30"/>
        <end position="171"/>
    </location>
</feature>
<keyword evidence="5 9" id="KW-0812">Transmembrane</keyword>
<dbReference type="Gene3D" id="2.60.40.2610">
    <property type="entry name" value="Outer membrane usher protein FimD, plug domain"/>
    <property type="match status" value="1"/>
</dbReference>
<dbReference type="InterPro" id="IPR018030">
    <property type="entry name" value="Fimbrial_membr_usher_CS"/>
</dbReference>
<dbReference type="PROSITE" id="PS01151">
    <property type="entry name" value="FIMBRIAL_USHER"/>
    <property type="match status" value="1"/>
</dbReference>
<dbReference type="InterPro" id="IPR000015">
    <property type="entry name" value="Fimb_usher"/>
</dbReference>
<keyword evidence="3 9" id="KW-0813">Transport</keyword>
<evidence type="ECO:0000313" key="14">
    <source>
        <dbReference type="Proteomes" id="UP000195540"/>
    </source>
</evidence>
<dbReference type="Pfam" id="PF13954">
    <property type="entry name" value="PapC_N"/>
    <property type="match status" value="1"/>
</dbReference>
<organism evidence="13 14">
    <name type="scientific">Proteus mirabilis</name>
    <dbReference type="NCBI Taxonomy" id="584"/>
    <lineage>
        <taxon>Bacteria</taxon>
        <taxon>Pseudomonadati</taxon>
        <taxon>Pseudomonadota</taxon>
        <taxon>Gammaproteobacteria</taxon>
        <taxon>Enterobacterales</taxon>
        <taxon>Morganellaceae</taxon>
        <taxon>Proteus</taxon>
    </lineage>
</organism>
<dbReference type="PANTHER" id="PTHR30451:SF20">
    <property type="entry name" value="FIMBRIAE USHER"/>
    <property type="match status" value="1"/>
</dbReference>
<dbReference type="Pfam" id="PF00577">
    <property type="entry name" value="Usher"/>
    <property type="match status" value="1"/>
</dbReference>
<keyword evidence="7 9" id="KW-0472">Membrane</keyword>
<dbReference type="InterPro" id="IPR037224">
    <property type="entry name" value="PapC_N_sf"/>
</dbReference>
<dbReference type="NCBIfam" id="NF011784">
    <property type="entry name" value="PRK15248.1"/>
    <property type="match status" value="1"/>
</dbReference>
<dbReference type="Gene3D" id="2.60.40.3110">
    <property type="match status" value="1"/>
</dbReference>
<dbReference type="PANTHER" id="PTHR30451">
    <property type="entry name" value="OUTER MEMBRANE USHER PROTEIN"/>
    <property type="match status" value="1"/>
</dbReference>
<dbReference type="AlphaFoldDB" id="A0AAJ0YD78"/>
<keyword evidence="8 9" id="KW-0998">Cell outer membrane</keyword>
<proteinExistence type="inferred from homology"/>
<evidence type="ECO:0000256" key="8">
    <source>
        <dbReference type="ARBA" id="ARBA00023237"/>
    </source>
</evidence>
<dbReference type="InterPro" id="IPR042186">
    <property type="entry name" value="FimD_plug_dom"/>
</dbReference>
<dbReference type="Proteomes" id="UP000195540">
    <property type="component" value="Chromosome"/>
</dbReference>
<name>A0AAJ0YD78_PROMI</name>
<evidence type="ECO:0000256" key="7">
    <source>
        <dbReference type="ARBA" id="ARBA00023136"/>
    </source>
</evidence>
<feature type="domain" description="PapC-like C-terminal" evidence="11">
    <location>
        <begin position="773"/>
        <end position="836"/>
    </location>
</feature>
<feature type="chain" id="PRO_5044168331" evidence="10">
    <location>
        <begin position="25"/>
        <end position="854"/>
    </location>
</feature>
<dbReference type="Pfam" id="PF13953">
    <property type="entry name" value="PapC_C"/>
    <property type="match status" value="1"/>
</dbReference>
<keyword evidence="4" id="KW-1134">Transmembrane beta strand</keyword>
<dbReference type="FunFam" id="2.60.40.2610:FF:000001">
    <property type="entry name" value="Outer membrane fimbrial usher protein"/>
    <property type="match status" value="1"/>
</dbReference>
<evidence type="ECO:0000256" key="5">
    <source>
        <dbReference type="ARBA" id="ARBA00022692"/>
    </source>
</evidence>
<dbReference type="InterPro" id="IPR025885">
    <property type="entry name" value="PapC_N"/>
</dbReference>
<evidence type="ECO:0000259" key="11">
    <source>
        <dbReference type="Pfam" id="PF13953"/>
    </source>
</evidence>
<evidence type="ECO:0000256" key="4">
    <source>
        <dbReference type="ARBA" id="ARBA00022452"/>
    </source>
</evidence>
<evidence type="ECO:0000256" key="10">
    <source>
        <dbReference type="SAM" id="SignalP"/>
    </source>
</evidence>
<feature type="signal peptide" evidence="10">
    <location>
        <begin position="1"/>
        <end position="24"/>
    </location>
</feature>
<reference evidence="13 14" key="1">
    <citation type="submission" date="2017-05" db="EMBL/GenBank/DDBJ databases">
        <title>Whole genome sequencing of Proteus mirabilis AR_0155.</title>
        <authorList>
            <person name="Conlan S."/>
            <person name="Thomas P.J."/>
            <person name="Mullikin J."/>
            <person name="Frank K.M."/>
            <person name="Segre J.A."/>
        </authorList>
    </citation>
    <scope>NUCLEOTIDE SEQUENCE [LARGE SCALE GENOMIC DNA]</scope>
    <source>
        <strain evidence="13 14">AR_0155</strain>
    </source>
</reference>
<evidence type="ECO:0000313" key="13">
    <source>
        <dbReference type="EMBL" id="ARX34095.1"/>
    </source>
</evidence>
<dbReference type="FunFam" id="2.60.40.3110:FF:000001">
    <property type="entry name" value="Putative fimbrial outer membrane usher"/>
    <property type="match status" value="1"/>
</dbReference>
<dbReference type="Gene3D" id="3.10.20.410">
    <property type="match status" value="1"/>
</dbReference>
<accession>A0AAJ0YD78</accession>
<sequence>MLTKVKFHYKNMAFMIAICFTCQAAEEEYYFDPTLLQGSAYSKSIASINGGEILAGEYIVDVFVNDTLIKSSLKIIFKSINNGKQVEPCLPLSLMQEAQVKSLSDKAVDHGKSCRSLRQWVSQGEWHFDRATLQLRLSIPMNELIHRPRGYISPSQWDSGVLALFLRHNTNWTYTENTDQHLHSQYLWSGINVGSNFGLWQVRHQGNLRHTDSHNQGSDWYYTSVRTWLQRPISAINSIMTLGDNYTDPSLFGSLLFSGIKFATDERMWPQGKRGYAPEVHGVAASSAQVVIKQLGKVIYETHVPPGPFYIDDLYNTKNQGDLQVEVIEANGKISHFIVPYSSVPDSVRPGNWHYSFSLGKVRQYKHVDNRFFEGTAQFGINNNLTINLGSRLAKDYYAWLGGAVWATRLGAIGMNATLSHARIQHDDRKQGWRAELSYSKTFSSGTNLVLAAYRYSTDGFRDLQDVLGVRRQLKTGIDYYSDILHQKNRLSATISQPLGQFGTVNLSASTADYYHNQSRITQLQIGYSNQWRKLSYGLNLARQRTTQDYGDHFYHHIDELQDQSQKQKYTETILSLTLSIPFDWKDNRTSVAINYSQSRNSQSSTLSITGSSGDQSDFSWSLYGGYDHHRYGKEHLSTNFGAGFQQNTRLGTLRAGFDQGKNYRQLSLGTSGTLVLHSGGITLGPYTSDTFALIHADGAQGAVVQNGQGAVIDHFGYAILPTLSPYRRNNISLDTRHMNRDTELSGGSQQVVPYSGAVAKVNFATITGKAVLIDVKKKDGSIPPMGAEVLSDEGAVIGMVGQGGQVYARINHNSGRLLIRWGKSVNQYCRVPYQIDLHSSKKVIYLTTICEDK</sequence>
<dbReference type="EMBL" id="CP021694">
    <property type="protein sequence ID" value="ARX34095.1"/>
    <property type="molecule type" value="Genomic_DNA"/>
</dbReference>
<evidence type="ECO:0000256" key="6">
    <source>
        <dbReference type="ARBA" id="ARBA00022729"/>
    </source>
</evidence>
<dbReference type="SUPFAM" id="SSF141729">
    <property type="entry name" value="FimD N-terminal domain-like"/>
    <property type="match status" value="1"/>
</dbReference>
<evidence type="ECO:0000256" key="1">
    <source>
        <dbReference type="ARBA" id="ARBA00004571"/>
    </source>
</evidence>
<dbReference type="InterPro" id="IPR043142">
    <property type="entry name" value="PapC-like_C_sf"/>
</dbReference>
<evidence type="ECO:0000256" key="2">
    <source>
        <dbReference type="ARBA" id="ARBA00008064"/>
    </source>
</evidence>
<dbReference type="Gene3D" id="2.60.40.2070">
    <property type="match status" value="1"/>
</dbReference>